<dbReference type="NCBIfam" id="TIGR04183">
    <property type="entry name" value="Por_Secre_tail"/>
    <property type="match status" value="1"/>
</dbReference>
<dbReference type="OrthoDB" id="1488838at2"/>
<accession>A3I358</accession>
<protein>
    <recommendedName>
        <fullName evidence="1">Secretion system C-terminal sorting domain-containing protein</fullName>
    </recommendedName>
</protein>
<comment type="caution">
    <text evidence="2">The sequence shown here is derived from an EMBL/GenBank/DDBJ whole genome shotgun (WGS) entry which is preliminary data.</text>
</comment>
<organism evidence="2 3">
    <name type="scientific">Algoriphagus machipongonensis</name>
    <dbReference type="NCBI Taxonomy" id="388413"/>
    <lineage>
        <taxon>Bacteria</taxon>
        <taxon>Pseudomonadati</taxon>
        <taxon>Bacteroidota</taxon>
        <taxon>Cytophagia</taxon>
        <taxon>Cytophagales</taxon>
        <taxon>Cyclobacteriaceae</taxon>
        <taxon>Algoriphagus</taxon>
    </lineage>
</organism>
<dbReference type="Proteomes" id="UP000003919">
    <property type="component" value="Unassembled WGS sequence"/>
</dbReference>
<evidence type="ECO:0000259" key="1">
    <source>
        <dbReference type="Pfam" id="PF18962"/>
    </source>
</evidence>
<name>A3I358_9BACT</name>
<dbReference type="Gene3D" id="2.60.120.260">
    <property type="entry name" value="Galactose-binding domain-like"/>
    <property type="match status" value="1"/>
</dbReference>
<dbReference type="RefSeq" id="WP_008201513.1">
    <property type="nucleotide sequence ID" value="NZ_CM001023.1"/>
</dbReference>
<dbReference type="Pfam" id="PF18962">
    <property type="entry name" value="Por_Secre_tail"/>
    <property type="match status" value="1"/>
</dbReference>
<sequence>MGNRLNIVCACFLFFNLGLILETHAQIVEFAPIHQIKTASNLDFKSNSRIFEGNTLPFWDDFSQGVDTLKWELSGVSYTETIGVNPPSIGQLLFNGVNENGKPYSLSERDNGITDQLTSKPFDLSQTNSNSLYLSFFWQPGGKAEYPDKNDQLSLQFLNEDGAWITIWHQLGGDTLDRTVFTQEIIQVNQEFQHEEFQFRFTAEGRQVGPFDSWLLDYIYLNEDRSEDDITYKDRSLTQSNLVSLGDYGAYPFELLNSQQTGQWDSVQNQFLNLEDRFRAMEYSILAKDTLSNSIVSINSNTPFNPVPNSRERRTFQSLNFEEVPNAEKATSIEFTTYLTTGDQELFSISNGDTTYYPEVDFRINDTVRTYFPIQDFFAYDHGSADYAAGINQKSGMLAVKYDTPTDVFLKGISINFTNANQANQAIDILVWEDLETEPIFRREDLIPVKDAGQEFLYYSLDTNIQVSGEFYVGFAQFTNDFIHVGLDKSVDHGDKLFYNIVGTWVENEEVSGSLMIRPHIALEAPYEETIAPEARIKIFPNPVTSFLHLEGRFGDLAIFDSFGREIFLEREQTEEGEIINFTGQRPGIYLVKVSSEAEQQTIRILVR</sequence>
<dbReference type="HOGENOM" id="CLU_022754_0_0_10"/>
<dbReference type="AlphaFoldDB" id="A3I358"/>
<feature type="domain" description="Secretion system C-terminal sorting" evidence="1">
    <location>
        <begin position="539"/>
        <end position="605"/>
    </location>
</feature>
<dbReference type="eggNOG" id="ENOG502ZAGE">
    <property type="taxonomic scope" value="Bacteria"/>
</dbReference>
<dbReference type="EMBL" id="AAXU02000001">
    <property type="protein sequence ID" value="EAZ79257.1"/>
    <property type="molecule type" value="Genomic_DNA"/>
</dbReference>
<dbReference type="STRING" id="388413.ALPR1_14339"/>
<keyword evidence="3" id="KW-1185">Reference proteome</keyword>
<gene>
    <name evidence="2" type="ORF">ALPR1_14339</name>
</gene>
<proteinExistence type="predicted"/>
<evidence type="ECO:0000313" key="2">
    <source>
        <dbReference type="EMBL" id="EAZ79257.1"/>
    </source>
</evidence>
<evidence type="ECO:0000313" key="3">
    <source>
        <dbReference type="Proteomes" id="UP000003919"/>
    </source>
</evidence>
<dbReference type="InterPro" id="IPR026444">
    <property type="entry name" value="Secre_tail"/>
</dbReference>
<reference evidence="2 3" key="1">
    <citation type="journal article" date="2011" name="J. Bacteriol.">
        <title>Complete genome sequence of Algoriphagus sp. PR1, bacterial prey of a colony-forming choanoflagellate.</title>
        <authorList>
            <person name="Alegado R.A."/>
            <person name="Ferriera S."/>
            <person name="Nusbaum C."/>
            <person name="Young S.K."/>
            <person name="Zeng Q."/>
            <person name="Imamovic A."/>
            <person name="Fairclough S.R."/>
            <person name="King N."/>
        </authorList>
    </citation>
    <scope>NUCLEOTIDE SEQUENCE [LARGE SCALE GENOMIC DNA]</scope>
    <source>
        <strain evidence="2 3">PR1</strain>
    </source>
</reference>